<dbReference type="AlphaFoldDB" id="A0A2A4MPM0"/>
<evidence type="ECO:0000313" key="3">
    <source>
        <dbReference type="Proteomes" id="UP000218172"/>
    </source>
</evidence>
<reference evidence="3" key="1">
    <citation type="submission" date="2017-08" db="EMBL/GenBank/DDBJ databases">
        <title>A dynamic microbial community with high functional redundancy inhabits the cold, oxic subseafloor aquifer.</title>
        <authorList>
            <person name="Tully B.J."/>
            <person name="Wheat C.G."/>
            <person name="Glazer B.T."/>
            <person name="Huber J.A."/>
        </authorList>
    </citation>
    <scope>NUCLEOTIDE SEQUENCE [LARGE SCALE GENOMIC DNA]</scope>
</reference>
<dbReference type="InterPro" id="IPR001296">
    <property type="entry name" value="Glyco_trans_1"/>
</dbReference>
<name>A0A2A4MPM0_9GAMM</name>
<dbReference type="SUPFAM" id="SSF53756">
    <property type="entry name" value="UDP-Glycosyltransferase/glycogen phosphorylase"/>
    <property type="match status" value="1"/>
</dbReference>
<keyword evidence="2" id="KW-0808">Transferase</keyword>
<dbReference type="Proteomes" id="UP000218172">
    <property type="component" value="Unassembled WGS sequence"/>
</dbReference>
<accession>A0A2A4MPM0</accession>
<dbReference type="GO" id="GO:0016757">
    <property type="term" value="F:glycosyltransferase activity"/>
    <property type="evidence" value="ECO:0007669"/>
    <property type="project" value="InterPro"/>
</dbReference>
<dbReference type="Pfam" id="PF00534">
    <property type="entry name" value="Glycos_transf_1"/>
    <property type="match status" value="1"/>
</dbReference>
<evidence type="ECO:0000259" key="1">
    <source>
        <dbReference type="Pfam" id="PF00534"/>
    </source>
</evidence>
<dbReference type="PANTHER" id="PTHR46656">
    <property type="entry name" value="PUTATIVE-RELATED"/>
    <property type="match status" value="1"/>
</dbReference>
<evidence type="ECO:0000313" key="2">
    <source>
        <dbReference type="EMBL" id="PCH62199.1"/>
    </source>
</evidence>
<dbReference type="PANTHER" id="PTHR46656:SF3">
    <property type="entry name" value="PUTATIVE-RELATED"/>
    <property type="match status" value="1"/>
</dbReference>
<gene>
    <name evidence="2" type="ORF">COC19_03140</name>
</gene>
<feature type="domain" description="Glycosyl transferase family 1" evidence="1">
    <location>
        <begin position="94"/>
        <end position="262"/>
    </location>
</feature>
<dbReference type="EMBL" id="NVQR01000043">
    <property type="protein sequence ID" value="PCH62199.1"/>
    <property type="molecule type" value="Genomic_DNA"/>
</dbReference>
<comment type="caution">
    <text evidence="2">The sequence shown here is derived from an EMBL/GenBank/DDBJ whole genome shotgun (WGS) entry which is preliminary data.</text>
</comment>
<sequence>MPAHFFKDRYTIGYWAWELEEIPDNWLTAFQDVDEVWVPSHFVKAAVEKKSPVPVTVIPHCVQIKPTLEPGRDYFGIPAESFVFLSMFDSRSIAQRKNPYAAIEAFKQAFKAFDADDPQSPCLVLKLNNANAEDIEQLEALMAGYKLVLLTKHHSRAEINALLSIMDCYVSLHRSEGFGLAPAEAMSLGKVALLTNWSGNIDYMTADNCLPIDYTLITIKEDAGPYKAGQRWADANIDHAARAMAKIVAEPELRKQIGAAAKATIEKSFSPLAVGEMIKKRLDQIRKQRANI</sequence>
<protein>
    <submittedName>
        <fullName evidence="2">Glycosyl transferase family 1</fullName>
    </submittedName>
</protein>
<dbReference type="Gene3D" id="3.40.50.2000">
    <property type="entry name" value="Glycogen Phosphorylase B"/>
    <property type="match status" value="1"/>
</dbReference>
<organism evidence="2 3">
    <name type="scientific">SAR86 cluster bacterium</name>
    <dbReference type="NCBI Taxonomy" id="2030880"/>
    <lineage>
        <taxon>Bacteria</taxon>
        <taxon>Pseudomonadati</taxon>
        <taxon>Pseudomonadota</taxon>
        <taxon>Gammaproteobacteria</taxon>
        <taxon>SAR86 cluster</taxon>
    </lineage>
</organism>
<proteinExistence type="predicted"/>
<dbReference type="CDD" id="cd03801">
    <property type="entry name" value="GT4_PimA-like"/>
    <property type="match status" value="1"/>
</dbReference>